<protein>
    <submittedName>
        <fullName evidence="6">DoxX family protein</fullName>
    </submittedName>
</protein>
<evidence type="ECO:0000313" key="6">
    <source>
        <dbReference type="EMBL" id="GAA4283385.1"/>
    </source>
</evidence>
<organism evidence="6 7">
    <name type="scientific">Brevibacterium daeguense</name>
    <dbReference type="NCBI Taxonomy" id="909936"/>
    <lineage>
        <taxon>Bacteria</taxon>
        <taxon>Bacillati</taxon>
        <taxon>Actinomycetota</taxon>
        <taxon>Actinomycetes</taxon>
        <taxon>Micrococcales</taxon>
        <taxon>Brevibacteriaceae</taxon>
        <taxon>Brevibacterium</taxon>
    </lineage>
</organism>
<evidence type="ECO:0000256" key="2">
    <source>
        <dbReference type="ARBA" id="ARBA00022692"/>
    </source>
</evidence>
<proteinExistence type="predicted"/>
<keyword evidence="3 5" id="KW-1133">Transmembrane helix</keyword>
<dbReference type="EMBL" id="BAABAZ010000004">
    <property type="protein sequence ID" value="GAA4283385.1"/>
    <property type="molecule type" value="Genomic_DNA"/>
</dbReference>
<keyword evidence="4 5" id="KW-0472">Membrane</keyword>
<name>A0ABP8EHF5_9MICO</name>
<comment type="subcellular location">
    <subcellularLocation>
        <location evidence="1">Membrane</location>
        <topology evidence="1">Multi-pass membrane protein</topology>
    </subcellularLocation>
</comment>
<comment type="caution">
    <text evidence="6">The sequence shown here is derived from an EMBL/GenBank/DDBJ whole genome shotgun (WGS) entry which is preliminary data.</text>
</comment>
<feature type="transmembrane region" description="Helical" evidence="5">
    <location>
        <begin position="98"/>
        <end position="118"/>
    </location>
</feature>
<keyword evidence="2 5" id="KW-0812">Transmembrane</keyword>
<evidence type="ECO:0000256" key="3">
    <source>
        <dbReference type="ARBA" id="ARBA00022989"/>
    </source>
</evidence>
<keyword evidence="7" id="KW-1185">Reference proteome</keyword>
<evidence type="ECO:0000256" key="5">
    <source>
        <dbReference type="SAM" id="Phobius"/>
    </source>
</evidence>
<sequence length="119" mass="13253">MTLLPDPVWPVIVLAIISFIDGLLCIKPVEFIAQCFEDVYFPRRWWWITPPIKFAATAGLILGIWIPGLAALTAACLIVYFVLAIAMHIRAHDFGRNLFVNATGMLVICLATATFCFLV</sequence>
<feature type="transmembrane region" description="Helical" evidence="5">
    <location>
        <begin position="12"/>
        <end position="33"/>
    </location>
</feature>
<feature type="transmembrane region" description="Helical" evidence="5">
    <location>
        <begin position="54"/>
        <end position="86"/>
    </location>
</feature>
<evidence type="ECO:0000256" key="1">
    <source>
        <dbReference type="ARBA" id="ARBA00004141"/>
    </source>
</evidence>
<reference evidence="7" key="1">
    <citation type="journal article" date="2019" name="Int. J. Syst. Evol. Microbiol.">
        <title>The Global Catalogue of Microorganisms (GCM) 10K type strain sequencing project: providing services to taxonomists for standard genome sequencing and annotation.</title>
        <authorList>
            <consortium name="The Broad Institute Genomics Platform"/>
            <consortium name="The Broad Institute Genome Sequencing Center for Infectious Disease"/>
            <person name="Wu L."/>
            <person name="Ma J."/>
        </authorList>
    </citation>
    <scope>NUCLEOTIDE SEQUENCE [LARGE SCALE GENOMIC DNA]</scope>
    <source>
        <strain evidence="7">JCM 17458</strain>
    </source>
</reference>
<dbReference type="Pfam" id="PF13564">
    <property type="entry name" value="DoxX_2"/>
    <property type="match status" value="1"/>
</dbReference>
<dbReference type="Proteomes" id="UP001501586">
    <property type="component" value="Unassembled WGS sequence"/>
</dbReference>
<dbReference type="RefSeq" id="WP_236865394.1">
    <property type="nucleotide sequence ID" value="NZ_BAABAZ010000004.1"/>
</dbReference>
<accession>A0ABP8EHF5</accession>
<evidence type="ECO:0000313" key="7">
    <source>
        <dbReference type="Proteomes" id="UP001501586"/>
    </source>
</evidence>
<dbReference type="InterPro" id="IPR032808">
    <property type="entry name" value="DoxX"/>
</dbReference>
<evidence type="ECO:0000256" key="4">
    <source>
        <dbReference type="ARBA" id="ARBA00023136"/>
    </source>
</evidence>
<gene>
    <name evidence="6" type="ORF">GCM10022261_09160</name>
</gene>